<keyword evidence="1" id="KW-1133">Transmembrane helix</keyword>
<feature type="transmembrane region" description="Helical" evidence="1">
    <location>
        <begin position="102"/>
        <end position="123"/>
    </location>
</feature>
<evidence type="ECO:0000313" key="3">
    <source>
        <dbReference type="Proteomes" id="UP000011560"/>
    </source>
</evidence>
<proteinExistence type="predicted"/>
<dbReference type="Proteomes" id="UP000011560">
    <property type="component" value="Unassembled WGS sequence"/>
</dbReference>
<name>M0BFP0_9EURY</name>
<reference evidence="2 3" key="1">
    <citation type="journal article" date="2014" name="PLoS Genet.">
        <title>Phylogenetically driven sequencing of extremely halophilic archaea reveals strategies for static and dynamic osmo-response.</title>
        <authorList>
            <person name="Becker E.A."/>
            <person name="Seitzer P.M."/>
            <person name="Tritt A."/>
            <person name="Larsen D."/>
            <person name="Krusor M."/>
            <person name="Yao A.I."/>
            <person name="Wu D."/>
            <person name="Madern D."/>
            <person name="Eisen J.A."/>
            <person name="Darling A.E."/>
            <person name="Facciotti M.T."/>
        </authorList>
    </citation>
    <scope>NUCLEOTIDE SEQUENCE [LARGE SCALE GENOMIC DNA]</scope>
    <source>
        <strain evidence="2 3">JCM 14624</strain>
    </source>
</reference>
<sequence length="273" mass="29795">MTESKNEGLVGANAVAVESLVLALLSPIVWGTSTFWEYDLVFLIAAAFVIILMVIRVMAGKAENPDIGFIRQSLGWSSRLLDLLLIGSLAAISIRISSLVEFFSPVAVFAGLAIVSTIGFVLLEQKVLGGYAETWKGVIDTETENNPIGRLLREAGDFGESQLSAIGSDESPDPPEKGARGAVLAVLLLLLLLVVSAPIWLVLSIFFDNWKAAVLILFSLFFLRDTTRYMYLGYGAASNFSDLRWPLKWEFIWSAVKGIIIAFTLGYELSPIL</sequence>
<evidence type="ECO:0000256" key="1">
    <source>
        <dbReference type="SAM" id="Phobius"/>
    </source>
</evidence>
<protein>
    <submittedName>
        <fullName evidence="2">Uncharacterized protein</fullName>
    </submittedName>
</protein>
<feature type="transmembrane region" description="Helical" evidence="1">
    <location>
        <begin position="182"/>
        <end position="206"/>
    </location>
</feature>
<accession>M0BFP0</accession>
<dbReference type="RefSeq" id="WP_007702767.1">
    <property type="nucleotide sequence ID" value="NZ_AOIQ01000018.1"/>
</dbReference>
<comment type="caution">
    <text evidence="2">The sequence shown here is derived from an EMBL/GenBank/DDBJ whole genome shotgun (WGS) entry which is preliminary data.</text>
</comment>
<keyword evidence="1" id="KW-0812">Transmembrane</keyword>
<keyword evidence="1" id="KW-0472">Membrane</keyword>
<dbReference type="AlphaFoldDB" id="M0BFP0"/>
<feature type="transmembrane region" description="Helical" evidence="1">
    <location>
        <begin position="40"/>
        <end position="59"/>
    </location>
</feature>
<evidence type="ECO:0000313" key="2">
    <source>
        <dbReference type="EMBL" id="ELZ09103.1"/>
    </source>
</evidence>
<feature type="transmembrane region" description="Helical" evidence="1">
    <location>
        <begin position="212"/>
        <end position="231"/>
    </location>
</feature>
<feature type="transmembrane region" description="Helical" evidence="1">
    <location>
        <begin position="251"/>
        <end position="270"/>
    </location>
</feature>
<dbReference type="OrthoDB" id="385481at2157"/>
<dbReference type="EMBL" id="AOIQ01000018">
    <property type="protein sequence ID" value="ELZ09103.1"/>
    <property type="molecule type" value="Genomic_DNA"/>
</dbReference>
<organism evidence="2 3">
    <name type="scientific">Halovivax asiaticus JCM 14624</name>
    <dbReference type="NCBI Taxonomy" id="1227490"/>
    <lineage>
        <taxon>Archaea</taxon>
        <taxon>Methanobacteriati</taxon>
        <taxon>Methanobacteriota</taxon>
        <taxon>Stenosarchaea group</taxon>
        <taxon>Halobacteria</taxon>
        <taxon>Halobacteriales</taxon>
        <taxon>Natrialbaceae</taxon>
        <taxon>Halovivax</taxon>
    </lineage>
</organism>
<feature type="transmembrane region" description="Helical" evidence="1">
    <location>
        <begin position="9"/>
        <end position="28"/>
    </location>
</feature>
<gene>
    <name evidence="2" type="ORF">C479_11977</name>
</gene>
<keyword evidence="3" id="KW-1185">Reference proteome</keyword>